<feature type="region of interest" description="Disordered" evidence="13">
    <location>
        <begin position="532"/>
        <end position="557"/>
    </location>
</feature>
<comment type="catalytic activity">
    <reaction evidence="12">
        <text>[phosphate](n+1) + n H2O = (n+1) phosphate + n H(+)</text>
        <dbReference type="Rhea" id="RHEA:22452"/>
        <dbReference type="Rhea" id="RHEA-COMP:14280"/>
        <dbReference type="ChEBI" id="CHEBI:15377"/>
        <dbReference type="ChEBI" id="CHEBI:15378"/>
        <dbReference type="ChEBI" id="CHEBI:16838"/>
        <dbReference type="ChEBI" id="CHEBI:43474"/>
        <dbReference type="EC" id="3.6.1.10"/>
    </reaction>
</comment>
<evidence type="ECO:0000259" key="15">
    <source>
        <dbReference type="Pfam" id="PF00149"/>
    </source>
</evidence>
<proteinExistence type="inferred from homology"/>
<feature type="chain" id="PRO_5046577909" description="Endopolyphosphatase" evidence="14">
    <location>
        <begin position="22"/>
        <end position="676"/>
    </location>
</feature>
<name>A0ABR4JST6_9EURO</name>
<gene>
    <name evidence="16" type="ORF">BJY01DRAFT_248788</name>
</gene>
<evidence type="ECO:0000256" key="9">
    <source>
        <dbReference type="ARBA" id="ARBA00022989"/>
    </source>
</evidence>
<evidence type="ECO:0000256" key="3">
    <source>
        <dbReference type="ARBA" id="ARBA00012459"/>
    </source>
</evidence>
<evidence type="ECO:0000256" key="8">
    <source>
        <dbReference type="ARBA" id="ARBA00022968"/>
    </source>
</evidence>
<evidence type="ECO:0000256" key="10">
    <source>
        <dbReference type="ARBA" id="ARBA00023136"/>
    </source>
</evidence>
<dbReference type="PANTHER" id="PTHR10340:SF55">
    <property type="entry name" value="ENDOPOLYPHOSPHATASE"/>
    <property type="match status" value="1"/>
</dbReference>
<protein>
    <recommendedName>
        <fullName evidence="4 12">Endopolyphosphatase</fullName>
        <ecNumber evidence="3 12">3.6.1.10</ecNumber>
    </recommendedName>
</protein>
<keyword evidence="17" id="KW-1185">Reference proteome</keyword>
<keyword evidence="9" id="KW-1133">Transmembrane helix</keyword>
<keyword evidence="14" id="KW-0732">Signal</keyword>
<dbReference type="InterPro" id="IPR012358">
    <property type="entry name" value="EndopolyPtase_N1"/>
</dbReference>
<keyword evidence="7 12" id="KW-0378">Hydrolase</keyword>
<feature type="region of interest" description="Disordered" evidence="13">
    <location>
        <begin position="475"/>
        <end position="510"/>
    </location>
</feature>
<evidence type="ECO:0000313" key="17">
    <source>
        <dbReference type="Proteomes" id="UP001610446"/>
    </source>
</evidence>
<evidence type="ECO:0000256" key="7">
    <source>
        <dbReference type="ARBA" id="ARBA00022801"/>
    </source>
</evidence>
<feature type="compositionally biased region" description="Acidic residues" evidence="13">
    <location>
        <begin position="608"/>
        <end position="629"/>
    </location>
</feature>
<evidence type="ECO:0000256" key="4">
    <source>
        <dbReference type="ARBA" id="ARBA00014458"/>
    </source>
</evidence>
<evidence type="ECO:0000256" key="2">
    <source>
        <dbReference type="ARBA" id="ARBA00010399"/>
    </source>
</evidence>
<feature type="compositionally biased region" description="Basic residues" evidence="13">
    <location>
        <begin position="477"/>
        <end position="493"/>
    </location>
</feature>
<dbReference type="EC" id="3.6.1.10" evidence="3 12"/>
<feature type="region of interest" description="Disordered" evidence="13">
    <location>
        <begin position="608"/>
        <end position="644"/>
    </location>
</feature>
<dbReference type="Pfam" id="PF00149">
    <property type="entry name" value="Metallophos"/>
    <property type="match status" value="1"/>
</dbReference>
<dbReference type="EMBL" id="JBFXLU010000093">
    <property type="protein sequence ID" value="KAL2843113.1"/>
    <property type="molecule type" value="Genomic_DNA"/>
</dbReference>
<evidence type="ECO:0000256" key="14">
    <source>
        <dbReference type="SAM" id="SignalP"/>
    </source>
</evidence>
<sequence>MIPHRVLPVLCGLGIAACASAIPLTEQVSEQQILGDDVTSVTQPSGQLSGRFLHITDFHLDTHYKSGTSVERVCHREKGTAGPLGAQGTECDAPQTLIDETFRWIETNLKGKIDFVLWTGDSARHDNDERIPRTAGEIIDLNEVLATKFIDVFEDKETPRGLSIPIIPTIGNNDIMPHNIFKEGPNRWTRRFTEVWARFIPEHQRHTFEEGGWFLAEVIPNKLAALSLNTMYFYESNSAVDGCAAKSEPGYEHMEWLRIQLELLRERDMKAILIGHVPPARAGSKRNWDESCWQKYTLFLNRFRDVVAGSVYGHMNIDHFMLQDSHDVDILAAASESESENSSSHDPEFAVQSRSTYLNSLRENWAEMPSPPAEMSSLESWSADFFDADAASEAALGKKAQRFLHKIGGPWAERYSVSLVSPSVVPNYFPTLRVIEYNTTGLEGVTLWSDSPYSDDSVESVILEDIDTDELDEEIAKKKHGKKGKNNKKKKPSFKVPNHPSPTAPPGPAYSDQTMTWLSYAQYFANLSHIYGDSSSESESEHSQQPSSTSKENANANADVSKSLDLYTVEYDTCTDKTYKLKDLTVRSYFELAKRIANKNRRKHDAILEVEEEEEEAASSESSAEDETDPLANGKKNGNRKKKHRNRVWRTFLERAFVGFLSDDELDDIIESEVPE</sequence>
<dbReference type="PIRSF" id="PIRSF027093">
    <property type="entry name" value="EndopolyPtase_N1"/>
    <property type="match status" value="1"/>
</dbReference>
<feature type="compositionally biased region" description="Pro residues" evidence="13">
    <location>
        <begin position="499"/>
        <end position="508"/>
    </location>
</feature>
<keyword evidence="6" id="KW-0812">Transmembrane</keyword>
<evidence type="ECO:0000313" key="16">
    <source>
        <dbReference type="EMBL" id="KAL2843113.1"/>
    </source>
</evidence>
<keyword evidence="8" id="KW-0735">Signal-anchor</keyword>
<dbReference type="PROSITE" id="PS51257">
    <property type="entry name" value="PROKAR_LIPOPROTEIN"/>
    <property type="match status" value="1"/>
</dbReference>
<evidence type="ECO:0000256" key="5">
    <source>
        <dbReference type="ARBA" id="ARBA00022554"/>
    </source>
</evidence>
<comment type="subcellular location">
    <subcellularLocation>
        <location evidence="1">Vacuole membrane</location>
        <topology evidence="1">Single-pass type II membrane protein</topology>
    </subcellularLocation>
</comment>
<comment type="function">
    <text evidence="12">Catalyzes the hydrolysis of inorganic polyphosphate (polyP) chains of many hundreds of phosphate residues into shorter lengths.</text>
</comment>
<comment type="caution">
    <text evidence="16">The sequence shown here is derived from an EMBL/GenBank/DDBJ whole genome shotgun (WGS) entry which is preliminary data.</text>
</comment>
<organism evidence="16 17">
    <name type="scientific">Aspergillus pseudoustus</name>
    <dbReference type="NCBI Taxonomy" id="1810923"/>
    <lineage>
        <taxon>Eukaryota</taxon>
        <taxon>Fungi</taxon>
        <taxon>Dikarya</taxon>
        <taxon>Ascomycota</taxon>
        <taxon>Pezizomycotina</taxon>
        <taxon>Eurotiomycetes</taxon>
        <taxon>Eurotiomycetidae</taxon>
        <taxon>Eurotiales</taxon>
        <taxon>Aspergillaceae</taxon>
        <taxon>Aspergillus</taxon>
        <taxon>Aspergillus subgen. Nidulantes</taxon>
    </lineage>
</organism>
<dbReference type="SUPFAM" id="SSF56300">
    <property type="entry name" value="Metallo-dependent phosphatases"/>
    <property type="match status" value="1"/>
</dbReference>
<keyword evidence="11" id="KW-0325">Glycoprotein</keyword>
<comment type="similarity">
    <text evidence="2">Belongs to the endopolyphosphatase PPN1 family.</text>
</comment>
<evidence type="ECO:0000256" key="11">
    <source>
        <dbReference type="ARBA" id="ARBA00023180"/>
    </source>
</evidence>
<accession>A0ABR4JST6</accession>
<evidence type="ECO:0000256" key="1">
    <source>
        <dbReference type="ARBA" id="ARBA00004576"/>
    </source>
</evidence>
<evidence type="ECO:0000256" key="6">
    <source>
        <dbReference type="ARBA" id="ARBA00022692"/>
    </source>
</evidence>
<evidence type="ECO:0000256" key="12">
    <source>
        <dbReference type="PIRNR" id="PIRNR027093"/>
    </source>
</evidence>
<feature type="domain" description="Calcineurin-like phosphoesterase" evidence="15">
    <location>
        <begin position="51"/>
        <end position="314"/>
    </location>
</feature>
<dbReference type="Gene3D" id="3.60.21.10">
    <property type="match status" value="1"/>
</dbReference>
<reference evidence="16 17" key="1">
    <citation type="submission" date="2024-07" db="EMBL/GenBank/DDBJ databases">
        <title>Section-level genome sequencing and comparative genomics of Aspergillus sections Usti and Cavernicolus.</title>
        <authorList>
            <consortium name="Lawrence Berkeley National Laboratory"/>
            <person name="Nybo J.L."/>
            <person name="Vesth T.C."/>
            <person name="Theobald S."/>
            <person name="Frisvad J.C."/>
            <person name="Larsen T.O."/>
            <person name="Kjaerboelling I."/>
            <person name="Rothschild-Mancinelli K."/>
            <person name="Lyhne E.K."/>
            <person name="Kogle M.E."/>
            <person name="Barry K."/>
            <person name="Clum A."/>
            <person name="Na H."/>
            <person name="Ledsgaard L."/>
            <person name="Lin J."/>
            <person name="Lipzen A."/>
            <person name="Kuo A."/>
            <person name="Riley R."/>
            <person name="Mondo S."/>
            <person name="Labutti K."/>
            <person name="Haridas S."/>
            <person name="Pangalinan J."/>
            <person name="Salamov A.A."/>
            <person name="Simmons B.A."/>
            <person name="Magnuson J.K."/>
            <person name="Chen J."/>
            <person name="Drula E."/>
            <person name="Henrissat B."/>
            <person name="Wiebenga A."/>
            <person name="Lubbers R.J."/>
            <person name="Gomes A.C."/>
            <person name="Makela M.R."/>
            <person name="Stajich J."/>
            <person name="Grigoriev I.V."/>
            <person name="Mortensen U.H."/>
            <person name="De Vries R.P."/>
            <person name="Baker S.E."/>
            <person name="Andersen M.R."/>
        </authorList>
    </citation>
    <scope>NUCLEOTIDE SEQUENCE [LARGE SCALE GENOMIC DNA]</scope>
    <source>
        <strain evidence="16 17">CBS 123904</strain>
    </source>
</reference>
<feature type="signal peptide" evidence="14">
    <location>
        <begin position="1"/>
        <end position="21"/>
    </location>
</feature>
<keyword evidence="5 12" id="KW-0926">Vacuole</keyword>
<dbReference type="Proteomes" id="UP001610446">
    <property type="component" value="Unassembled WGS sequence"/>
</dbReference>
<keyword evidence="10 12" id="KW-0472">Membrane</keyword>
<dbReference type="InterPro" id="IPR004843">
    <property type="entry name" value="Calcineurin-like_PHP"/>
</dbReference>
<dbReference type="InterPro" id="IPR029052">
    <property type="entry name" value="Metallo-depent_PP-like"/>
</dbReference>
<evidence type="ECO:0000256" key="13">
    <source>
        <dbReference type="SAM" id="MobiDB-lite"/>
    </source>
</evidence>
<dbReference type="PANTHER" id="PTHR10340">
    <property type="entry name" value="SPHINGOMYELIN PHOSPHODIESTERASE"/>
    <property type="match status" value="1"/>
</dbReference>